<dbReference type="SUPFAM" id="SSF50494">
    <property type="entry name" value="Trypsin-like serine proteases"/>
    <property type="match status" value="1"/>
</dbReference>
<evidence type="ECO:0000256" key="3">
    <source>
        <dbReference type="ARBA" id="ARBA00022801"/>
    </source>
</evidence>
<dbReference type="PROSITE" id="PS50240">
    <property type="entry name" value="TRYPSIN_DOM"/>
    <property type="match status" value="1"/>
</dbReference>
<feature type="region of interest" description="Disordered" evidence="8">
    <location>
        <begin position="267"/>
        <end position="295"/>
    </location>
</feature>
<dbReference type="AlphaFoldDB" id="A0A811ZB01"/>
<keyword evidence="6" id="KW-0325">Glycoprotein</keyword>
<dbReference type="SMART" id="SM00020">
    <property type="entry name" value="Tryp_SPc"/>
    <property type="match status" value="1"/>
</dbReference>
<keyword evidence="3 7" id="KW-0378">Hydrolase</keyword>
<dbReference type="InterPro" id="IPR009003">
    <property type="entry name" value="Peptidase_S1_PA"/>
</dbReference>
<name>A0A811ZB01_NYCPR</name>
<dbReference type="GO" id="GO:0006508">
    <property type="term" value="P:proteolysis"/>
    <property type="evidence" value="ECO:0007669"/>
    <property type="project" value="UniProtKB-KW"/>
</dbReference>
<dbReference type="CDD" id="cd00190">
    <property type="entry name" value="Tryp_SPc"/>
    <property type="match status" value="1"/>
</dbReference>
<sequence length="295" mass="31058">MHVSHVWTHTPRGLLCLVPSLSVGDSGSVPGGGLAPAGAALASEIVGGRPAQPHAWPFMASLQRRGGHFCGGTLIAPNFVMSAAHCVDGLNFRSVVVVLGAHDLGAREPTRQSFTVQRVFENGFNPIRLVNDIVLLQLNGSATINANVQVARLPAQNQGVGSGVQCLAMGWGQLGTTRPPPRILQELNVTVVTTLCRRSNVCTLVPRRQAGICFGDSGGPLVCNGLIQGIDSFIRGSCGSGFFPDAFAPVAQFVDWINSIIRRPLALPPARPGQQDPEPGAAHTPPTPHRPHPTQ</sequence>
<dbReference type="PROSITE" id="PS00134">
    <property type="entry name" value="TRYPSIN_HIS"/>
    <property type="match status" value="1"/>
</dbReference>
<evidence type="ECO:0000313" key="12">
    <source>
        <dbReference type="Proteomes" id="UP000645828"/>
    </source>
</evidence>
<dbReference type="FunFam" id="2.40.10.10:FF:000274">
    <property type="match status" value="1"/>
</dbReference>
<dbReference type="PRINTS" id="PR00722">
    <property type="entry name" value="CHYMOTRYPSIN"/>
</dbReference>
<evidence type="ECO:0000256" key="1">
    <source>
        <dbReference type="ARBA" id="ARBA00022670"/>
    </source>
</evidence>
<dbReference type="InterPro" id="IPR050850">
    <property type="entry name" value="Peptidase_S1_Elastase_sf"/>
</dbReference>
<dbReference type="InterPro" id="IPR001314">
    <property type="entry name" value="Peptidase_S1A"/>
</dbReference>
<keyword evidence="5" id="KW-1015">Disulfide bond</keyword>
<dbReference type="GO" id="GO:0005615">
    <property type="term" value="C:extracellular space"/>
    <property type="evidence" value="ECO:0007669"/>
    <property type="project" value="TreeGrafter"/>
</dbReference>
<comment type="caution">
    <text evidence="11">The sequence shown here is derived from an EMBL/GenBank/DDBJ whole genome shotgun (WGS) entry which is preliminary data.</text>
</comment>
<feature type="signal peptide" evidence="9">
    <location>
        <begin position="1"/>
        <end position="16"/>
    </location>
</feature>
<dbReference type="InterPro" id="IPR043504">
    <property type="entry name" value="Peptidase_S1_PA_chymotrypsin"/>
</dbReference>
<dbReference type="GO" id="GO:0002438">
    <property type="term" value="P:acute inflammatory response to antigenic stimulus"/>
    <property type="evidence" value="ECO:0007669"/>
    <property type="project" value="TreeGrafter"/>
</dbReference>
<keyword evidence="4 7" id="KW-0720">Serine protease</keyword>
<dbReference type="GO" id="GO:0006909">
    <property type="term" value="P:phagocytosis"/>
    <property type="evidence" value="ECO:0007669"/>
    <property type="project" value="TreeGrafter"/>
</dbReference>
<dbReference type="InterPro" id="IPR018114">
    <property type="entry name" value="TRYPSIN_HIS"/>
</dbReference>
<dbReference type="GO" id="GO:0004252">
    <property type="term" value="F:serine-type endopeptidase activity"/>
    <property type="evidence" value="ECO:0007669"/>
    <property type="project" value="InterPro"/>
</dbReference>
<dbReference type="PANTHER" id="PTHR24257:SF16">
    <property type="entry name" value="NEUTROPHIL ELASTASE"/>
    <property type="match status" value="1"/>
</dbReference>
<organism evidence="11 12">
    <name type="scientific">Nyctereutes procyonoides</name>
    <name type="common">Raccoon dog</name>
    <name type="synonym">Canis procyonoides</name>
    <dbReference type="NCBI Taxonomy" id="34880"/>
    <lineage>
        <taxon>Eukaryota</taxon>
        <taxon>Metazoa</taxon>
        <taxon>Chordata</taxon>
        <taxon>Craniata</taxon>
        <taxon>Vertebrata</taxon>
        <taxon>Euteleostomi</taxon>
        <taxon>Mammalia</taxon>
        <taxon>Eutheria</taxon>
        <taxon>Laurasiatheria</taxon>
        <taxon>Carnivora</taxon>
        <taxon>Caniformia</taxon>
        <taxon>Canidae</taxon>
        <taxon>Nyctereutes</taxon>
    </lineage>
</organism>
<keyword evidence="12" id="KW-1185">Reference proteome</keyword>
<reference evidence="11" key="1">
    <citation type="submission" date="2020-12" db="EMBL/GenBank/DDBJ databases">
        <authorList>
            <consortium name="Molecular Ecology Group"/>
        </authorList>
    </citation>
    <scope>NUCLEOTIDE SEQUENCE</scope>
    <source>
        <strain evidence="11">TBG_1078</strain>
    </source>
</reference>
<feature type="chain" id="PRO_5032564093" evidence="9">
    <location>
        <begin position="17"/>
        <end position="295"/>
    </location>
</feature>
<dbReference type="Pfam" id="PF00089">
    <property type="entry name" value="Trypsin"/>
    <property type="match status" value="1"/>
</dbReference>
<evidence type="ECO:0000256" key="9">
    <source>
        <dbReference type="SAM" id="SignalP"/>
    </source>
</evidence>
<evidence type="ECO:0000256" key="6">
    <source>
        <dbReference type="ARBA" id="ARBA00023180"/>
    </source>
</evidence>
<dbReference type="PROSITE" id="PS00135">
    <property type="entry name" value="TRYPSIN_SER"/>
    <property type="match status" value="1"/>
</dbReference>
<evidence type="ECO:0000256" key="7">
    <source>
        <dbReference type="RuleBase" id="RU363034"/>
    </source>
</evidence>
<dbReference type="GO" id="GO:0005737">
    <property type="term" value="C:cytoplasm"/>
    <property type="evidence" value="ECO:0007669"/>
    <property type="project" value="UniProtKB-ARBA"/>
</dbReference>
<feature type="domain" description="Peptidase S1" evidence="10">
    <location>
        <begin position="45"/>
        <end position="262"/>
    </location>
</feature>
<evidence type="ECO:0000256" key="8">
    <source>
        <dbReference type="SAM" id="MobiDB-lite"/>
    </source>
</evidence>
<proteinExistence type="predicted"/>
<evidence type="ECO:0000256" key="4">
    <source>
        <dbReference type="ARBA" id="ARBA00022825"/>
    </source>
</evidence>
<evidence type="ECO:0000256" key="2">
    <source>
        <dbReference type="ARBA" id="ARBA00022729"/>
    </source>
</evidence>
<keyword evidence="1 7" id="KW-0645">Protease</keyword>
<dbReference type="InterPro" id="IPR001254">
    <property type="entry name" value="Trypsin_dom"/>
</dbReference>
<evidence type="ECO:0000259" key="10">
    <source>
        <dbReference type="PROSITE" id="PS50240"/>
    </source>
</evidence>
<dbReference type="FunFam" id="2.40.10.10:FF:000052">
    <property type="entry name" value="Neutrophil elastase"/>
    <property type="match status" value="1"/>
</dbReference>
<protein>
    <submittedName>
        <fullName evidence="11">(raccoon dog) hypothetical protein</fullName>
    </submittedName>
</protein>
<keyword evidence="2 9" id="KW-0732">Signal</keyword>
<accession>A0A811ZB01</accession>
<evidence type="ECO:0000256" key="5">
    <source>
        <dbReference type="ARBA" id="ARBA00023157"/>
    </source>
</evidence>
<dbReference type="EMBL" id="CAJHUB010000760">
    <property type="protein sequence ID" value="CAD7685909.1"/>
    <property type="molecule type" value="Genomic_DNA"/>
</dbReference>
<dbReference type="InterPro" id="IPR033116">
    <property type="entry name" value="TRYPSIN_SER"/>
</dbReference>
<dbReference type="PANTHER" id="PTHR24257">
    <property type="entry name" value="CHYMOTRYPSIN-LIKE ELASTASE FAMILY MEMBER"/>
    <property type="match status" value="1"/>
</dbReference>
<evidence type="ECO:0000313" key="11">
    <source>
        <dbReference type="EMBL" id="CAD7685909.1"/>
    </source>
</evidence>
<gene>
    <name evidence="11" type="ORF">NYPRO_LOCUS18702</name>
</gene>
<dbReference type="Gene3D" id="2.40.10.10">
    <property type="entry name" value="Trypsin-like serine proteases"/>
    <property type="match status" value="2"/>
</dbReference>
<dbReference type="Proteomes" id="UP000645828">
    <property type="component" value="Unassembled WGS sequence"/>
</dbReference>